<accession>A0ABV9LV24</accession>
<organism evidence="8 9">
    <name type="scientific">Glaciecola siphonariae</name>
    <dbReference type="NCBI Taxonomy" id="521012"/>
    <lineage>
        <taxon>Bacteria</taxon>
        <taxon>Pseudomonadati</taxon>
        <taxon>Pseudomonadota</taxon>
        <taxon>Gammaproteobacteria</taxon>
        <taxon>Alteromonadales</taxon>
        <taxon>Alteromonadaceae</taxon>
        <taxon>Glaciecola</taxon>
    </lineage>
</organism>
<dbReference type="InterPro" id="IPR004839">
    <property type="entry name" value="Aminotransferase_I/II_large"/>
</dbReference>
<protein>
    <recommendedName>
        <fullName evidence="6">alanine transaminase</fullName>
        <ecNumber evidence="6">2.6.1.2</ecNumber>
    </recommendedName>
</protein>
<keyword evidence="4 8" id="KW-0808">Transferase</keyword>
<evidence type="ECO:0000313" key="8">
    <source>
        <dbReference type="EMBL" id="MFC4699288.1"/>
    </source>
</evidence>
<dbReference type="PANTHER" id="PTHR43488">
    <property type="entry name" value="GLUTAMATE-PYRUVATE AMINOTRANSFERASE ALAA"/>
    <property type="match status" value="1"/>
</dbReference>
<proteinExistence type="inferred from homology"/>
<dbReference type="Pfam" id="PF00155">
    <property type="entry name" value="Aminotran_1_2"/>
    <property type="match status" value="1"/>
</dbReference>
<reference evidence="9" key="1">
    <citation type="journal article" date="2019" name="Int. J. Syst. Evol. Microbiol.">
        <title>The Global Catalogue of Microorganisms (GCM) 10K type strain sequencing project: providing services to taxonomists for standard genome sequencing and annotation.</title>
        <authorList>
            <consortium name="The Broad Institute Genomics Platform"/>
            <consortium name="The Broad Institute Genome Sequencing Center for Infectious Disease"/>
            <person name="Wu L."/>
            <person name="Ma J."/>
        </authorList>
    </citation>
    <scope>NUCLEOTIDE SEQUENCE [LARGE SCALE GENOMIC DNA]</scope>
    <source>
        <strain evidence="9">KACC 12507</strain>
    </source>
</reference>
<name>A0ABV9LV24_9ALTE</name>
<dbReference type="InterPro" id="IPR015422">
    <property type="entry name" value="PyrdxlP-dep_Trfase_small"/>
</dbReference>
<dbReference type="Gene3D" id="3.40.640.10">
    <property type="entry name" value="Type I PLP-dependent aspartate aminotransferase-like (Major domain)"/>
    <property type="match status" value="1"/>
</dbReference>
<keyword evidence="5" id="KW-0663">Pyridoxal phosphate</keyword>
<dbReference type="CDD" id="cd00609">
    <property type="entry name" value="AAT_like"/>
    <property type="match status" value="1"/>
</dbReference>
<sequence length="406" mass="45247">MHRILQSKKLENVCYDIRGPILAQANRMEEAGERILKLNIGNPAPFGFDAPDDILKDVIRQLPTAQGYSDAQGIYSARVAVMQYYQQKGIENIAIEDVYLGNGVSEMITMSMQALLNSGDEVLIPAPDYPLWTAAVNLSSGTAVHYRCDEKAHWFPDIDDIKSKITPNTKAIVLINPNNPTGAVYSPELLNQVVKVARQHNLVIFSDEIYDKVLYDDAQHTCIASLAPDLVCVTFSGLSKNYRVAGFRAGWLLVSGNKKAASSYIEGLTILSSMRMCANVPCQHAIQTALGGYQSINDLVSHDGRLVTQRDLAYERLNAMPGVSCVKPQGAMYCFAKVDAKRFNIKHDVDLILDLLRDRKILLVHGSAFNLHEGTYFRLVFLPHKDILTPALDSMHDFFEHYKREG</sequence>
<dbReference type="InterPro" id="IPR015421">
    <property type="entry name" value="PyrdxlP-dep_Trfase_major"/>
</dbReference>
<dbReference type="EMBL" id="JBHSGU010000002">
    <property type="protein sequence ID" value="MFC4699288.1"/>
    <property type="molecule type" value="Genomic_DNA"/>
</dbReference>
<feature type="domain" description="Aminotransferase class I/classII large" evidence="7">
    <location>
        <begin position="35"/>
        <end position="383"/>
    </location>
</feature>
<keyword evidence="9" id="KW-1185">Reference proteome</keyword>
<dbReference type="Proteomes" id="UP001595897">
    <property type="component" value="Unassembled WGS sequence"/>
</dbReference>
<gene>
    <name evidence="8" type="ORF">ACFO4O_03835</name>
</gene>
<dbReference type="PANTHER" id="PTHR43488:SF2">
    <property type="entry name" value="GLUTAMATE-PYRUVATE AMINOTRANSFERASE ALAA"/>
    <property type="match status" value="1"/>
</dbReference>
<evidence type="ECO:0000256" key="6">
    <source>
        <dbReference type="ARBA" id="ARBA00026106"/>
    </source>
</evidence>
<dbReference type="InterPro" id="IPR015424">
    <property type="entry name" value="PyrdxlP-dep_Trfase"/>
</dbReference>
<comment type="caution">
    <text evidence="8">The sequence shown here is derived from an EMBL/GenBank/DDBJ whole genome shotgun (WGS) entry which is preliminary data.</text>
</comment>
<evidence type="ECO:0000313" key="9">
    <source>
        <dbReference type="Proteomes" id="UP001595897"/>
    </source>
</evidence>
<evidence type="ECO:0000256" key="1">
    <source>
        <dbReference type="ARBA" id="ARBA00001933"/>
    </source>
</evidence>
<dbReference type="RefSeq" id="WP_382406039.1">
    <property type="nucleotide sequence ID" value="NZ_JBHSGU010000002.1"/>
</dbReference>
<dbReference type="EC" id="2.6.1.2" evidence="6"/>
<evidence type="ECO:0000256" key="5">
    <source>
        <dbReference type="ARBA" id="ARBA00022898"/>
    </source>
</evidence>
<dbReference type="GO" id="GO:0008483">
    <property type="term" value="F:transaminase activity"/>
    <property type="evidence" value="ECO:0007669"/>
    <property type="project" value="UniProtKB-KW"/>
</dbReference>
<keyword evidence="3 8" id="KW-0032">Aminotransferase</keyword>
<dbReference type="SUPFAM" id="SSF53383">
    <property type="entry name" value="PLP-dependent transferases"/>
    <property type="match status" value="1"/>
</dbReference>
<comment type="cofactor">
    <cofactor evidence="1">
        <name>pyridoxal 5'-phosphate</name>
        <dbReference type="ChEBI" id="CHEBI:597326"/>
    </cofactor>
</comment>
<evidence type="ECO:0000256" key="2">
    <source>
        <dbReference type="ARBA" id="ARBA00007441"/>
    </source>
</evidence>
<evidence type="ECO:0000259" key="7">
    <source>
        <dbReference type="Pfam" id="PF00155"/>
    </source>
</evidence>
<comment type="similarity">
    <text evidence="2">Belongs to the class-I pyridoxal-phosphate-dependent aminotransferase family.</text>
</comment>
<dbReference type="InterPro" id="IPR051926">
    <property type="entry name" value="Ala_Aminotransferase"/>
</dbReference>
<evidence type="ECO:0000256" key="4">
    <source>
        <dbReference type="ARBA" id="ARBA00022679"/>
    </source>
</evidence>
<evidence type="ECO:0000256" key="3">
    <source>
        <dbReference type="ARBA" id="ARBA00022576"/>
    </source>
</evidence>
<dbReference type="Gene3D" id="3.90.1150.10">
    <property type="entry name" value="Aspartate Aminotransferase, domain 1"/>
    <property type="match status" value="1"/>
</dbReference>